<name>A0ABN2QVQ0_9PSEU</name>
<dbReference type="RefSeq" id="WP_344418350.1">
    <property type="nucleotide sequence ID" value="NZ_BAAANN010000011.1"/>
</dbReference>
<evidence type="ECO:0000259" key="3">
    <source>
        <dbReference type="Pfam" id="PF08541"/>
    </source>
</evidence>
<dbReference type="SUPFAM" id="SSF53901">
    <property type="entry name" value="Thiolase-like"/>
    <property type="match status" value="1"/>
</dbReference>
<dbReference type="PANTHER" id="PTHR34069:SF2">
    <property type="entry name" value="BETA-KETOACYL-[ACYL-CARRIER-PROTEIN] SYNTHASE III"/>
    <property type="match status" value="1"/>
</dbReference>
<dbReference type="InterPro" id="IPR016039">
    <property type="entry name" value="Thiolase-like"/>
</dbReference>
<dbReference type="InterPro" id="IPR013751">
    <property type="entry name" value="ACP_syn_III_N"/>
</dbReference>
<dbReference type="Proteomes" id="UP001501116">
    <property type="component" value="Unassembled WGS sequence"/>
</dbReference>
<gene>
    <name evidence="5" type="ORF">GCM10009754_31740</name>
</gene>
<dbReference type="Pfam" id="PF08545">
    <property type="entry name" value="ACP_syn_III"/>
    <property type="match status" value="1"/>
</dbReference>
<sequence length="344" mass="36167">MRTDDLFLAGIGSHLPPRVTVEEAVANGWYDEAAAAVSGMRAVTVSPGEPAPDMAIRAGRNALEGCGHTPDDFAVLLHSATHPQGPEGWSAPHYVLLNTLNRPIPALELRQGCLSMLAGVEAAWHRLRADSGCGAALVTTADNFSTALADRWRASDLFLLADGASSVVVSRSHGFARVRAIGSRSDPAMEGLHRAGEALFPPGSTVGRGLNFQERGERVREQWAAGDAPPILGFGEQVAAIAERTLGEAGLTMADIRRVCHPGYTIDALDAIFLDPVGAGPEDSAWDYTSTVGHTGAADLFLALEHLWRGGAVNRGDHVLLIGSTTGMEAGCAIVEIIADREGN</sequence>
<feature type="domain" description="Beta-ketoacyl-[acyl-carrier-protein] synthase III C-terminal" evidence="3">
    <location>
        <begin position="247"/>
        <end position="337"/>
    </location>
</feature>
<dbReference type="EMBL" id="BAAANN010000011">
    <property type="protein sequence ID" value="GAA1958986.1"/>
    <property type="molecule type" value="Genomic_DNA"/>
</dbReference>
<keyword evidence="2" id="KW-0012">Acyltransferase</keyword>
<proteinExistence type="predicted"/>
<reference evidence="5 6" key="1">
    <citation type="journal article" date="2019" name="Int. J. Syst. Evol. Microbiol.">
        <title>The Global Catalogue of Microorganisms (GCM) 10K type strain sequencing project: providing services to taxonomists for standard genome sequencing and annotation.</title>
        <authorList>
            <consortium name="The Broad Institute Genomics Platform"/>
            <consortium name="The Broad Institute Genome Sequencing Center for Infectious Disease"/>
            <person name="Wu L."/>
            <person name="Ma J."/>
        </authorList>
    </citation>
    <scope>NUCLEOTIDE SEQUENCE [LARGE SCALE GENOMIC DNA]</scope>
    <source>
        <strain evidence="5 6">JCM 14545</strain>
    </source>
</reference>
<protein>
    <submittedName>
        <fullName evidence="5">Ketoacyl-ACP synthase III family protein</fullName>
    </submittedName>
</protein>
<evidence type="ECO:0000313" key="5">
    <source>
        <dbReference type="EMBL" id="GAA1958986.1"/>
    </source>
</evidence>
<accession>A0ABN2QVQ0</accession>
<feature type="domain" description="Beta-ketoacyl-[acyl-carrier-protein] synthase III N-terminal" evidence="4">
    <location>
        <begin position="108"/>
        <end position="173"/>
    </location>
</feature>
<keyword evidence="6" id="KW-1185">Reference proteome</keyword>
<dbReference type="Gene3D" id="3.40.47.10">
    <property type="match status" value="2"/>
</dbReference>
<evidence type="ECO:0000256" key="1">
    <source>
        <dbReference type="ARBA" id="ARBA00022679"/>
    </source>
</evidence>
<dbReference type="CDD" id="cd00827">
    <property type="entry name" value="init_cond_enzymes"/>
    <property type="match status" value="1"/>
</dbReference>
<comment type="caution">
    <text evidence="5">The sequence shown here is derived from an EMBL/GenBank/DDBJ whole genome shotgun (WGS) entry which is preliminary data.</text>
</comment>
<dbReference type="InterPro" id="IPR013747">
    <property type="entry name" value="ACP_syn_III_C"/>
</dbReference>
<organism evidence="5 6">
    <name type="scientific">Amycolatopsis minnesotensis</name>
    <dbReference type="NCBI Taxonomy" id="337894"/>
    <lineage>
        <taxon>Bacteria</taxon>
        <taxon>Bacillati</taxon>
        <taxon>Actinomycetota</taxon>
        <taxon>Actinomycetes</taxon>
        <taxon>Pseudonocardiales</taxon>
        <taxon>Pseudonocardiaceae</taxon>
        <taxon>Amycolatopsis</taxon>
    </lineage>
</organism>
<dbReference type="Pfam" id="PF08541">
    <property type="entry name" value="ACP_syn_III_C"/>
    <property type="match status" value="1"/>
</dbReference>
<dbReference type="PANTHER" id="PTHR34069">
    <property type="entry name" value="3-OXOACYL-[ACYL-CARRIER-PROTEIN] SYNTHASE 3"/>
    <property type="match status" value="1"/>
</dbReference>
<evidence type="ECO:0000313" key="6">
    <source>
        <dbReference type="Proteomes" id="UP001501116"/>
    </source>
</evidence>
<evidence type="ECO:0000259" key="4">
    <source>
        <dbReference type="Pfam" id="PF08545"/>
    </source>
</evidence>
<keyword evidence="1" id="KW-0808">Transferase</keyword>
<evidence type="ECO:0000256" key="2">
    <source>
        <dbReference type="ARBA" id="ARBA00023315"/>
    </source>
</evidence>